<dbReference type="Proteomes" id="UP001470230">
    <property type="component" value="Unassembled WGS sequence"/>
</dbReference>
<comment type="caution">
    <text evidence="2">The sequence shown here is derived from an EMBL/GenBank/DDBJ whole genome shotgun (WGS) entry which is preliminary data.</text>
</comment>
<name>A0ABR2IB70_9EUKA</name>
<evidence type="ECO:0000256" key="1">
    <source>
        <dbReference type="SAM" id="MobiDB-lite"/>
    </source>
</evidence>
<evidence type="ECO:0000313" key="3">
    <source>
        <dbReference type="Proteomes" id="UP001470230"/>
    </source>
</evidence>
<accession>A0ABR2IB70</accession>
<dbReference type="EMBL" id="JAPFFF010000018">
    <property type="protein sequence ID" value="KAK8860215.1"/>
    <property type="molecule type" value="Genomic_DNA"/>
</dbReference>
<organism evidence="2 3">
    <name type="scientific">Tritrichomonas musculus</name>
    <dbReference type="NCBI Taxonomy" id="1915356"/>
    <lineage>
        <taxon>Eukaryota</taxon>
        <taxon>Metamonada</taxon>
        <taxon>Parabasalia</taxon>
        <taxon>Tritrichomonadida</taxon>
        <taxon>Tritrichomonadidae</taxon>
        <taxon>Tritrichomonas</taxon>
    </lineage>
</organism>
<gene>
    <name evidence="2" type="ORF">M9Y10_011880</name>
</gene>
<proteinExistence type="predicted"/>
<evidence type="ECO:0000313" key="2">
    <source>
        <dbReference type="EMBL" id="KAK8860215.1"/>
    </source>
</evidence>
<sequence>MMVQQPFMPSLDLGTRRTGQDLNDSNLILNLHDPIYLMSLPYSNAQLNSQTIILFLCSLPPNYFNFQLTTSSIRAKDDKQLKCKITIKEEITGKPIFKICFDSCGNSFYIQILGTSTEVKYDLIFLKPNAREIRIYKYKPTFVKIANSKGPFGLAFPEKIFHSLSVLFNKQNAPQNVNDFTASLFYQYSPFNRKTIARKEMNDINPSNEINEIFKKYGGNLFILKGEGPCTCNNEPVVMFCWLNPYFKSVVNHGKSIELDATFRIIYPLAACIPQMVIQNTGVPLGLLIAPSETCNLYSMPFEALKLHESNEDLYEKMLSMNFITDEHKSFIRLKKKYNLNVYNCYTHLIRTIGASSALGLLLKKILFCKTHEEFKEKYTKFVTMYMMIYEITMKKKNVNIKKTENRFLKVGKLLGITPKGVKIDPEFAHAPLFCRVLKEIPTTNNYAEAFHRSLNEIASDRRISMMNRVALVAKKIMERFNNIRNSSESNLKNYIQKLRKQSTISLERKPECKHKLEKNECDCGQAKYYSALYHFQLPCQHCILNPKWTDEFIMNQFEEFSTVFSQLEKDTKELEIKEFDPDAFDQMNEKEEEEDQEEEEDKEDDKNDQEDLSNIIPKKYDDELSNFIYEVYWEMKNICKIDKIETATIIMNVQYEILNDENFKYQIANNKSEYFAILEVKTWLKIYEQKGILSKF</sequence>
<reference evidence="2 3" key="1">
    <citation type="submission" date="2024-04" db="EMBL/GenBank/DDBJ databases">
        <title>Tritrichomonas musculus Genome.</title>
        <authorList>
            <person name="Alves-Ferreira E."/>
            <person name="Grigg M."/>
            <person name="Lorenzi H."/>
            <person name="Galac M."/>
        </authorList>
    </citation>
    <scope>NUCLEOTIDE SEQUENCE [LARGE SCALE GENOMIC DNA]</scope>
    <source>
        <strain evidence="2 3">EAF2021</strain>
    </source>
</reference>
<feature type="compositionally biased region" description="Acidic residues" evidence="1">
    <location>
        <begin position="591"/>
        <end position="612"/>
    </location>
</feature>
<protein>
    <submittedName>
        <fullName evidence="2">Uncharacterized protein</fullName>
    </submittedName>
</protein>
<keyword evidence="3" id="KW-1185">Reference proteome</keyword>
<feature type="region of interest" description="Disordered" evidence="1">
    <location>
        <begin position="579"/>
        <end position="614"/>
    </location>
</feature>